<evidence type="ECO:0000313" key="2">
    <source>
        <dbReference type="EMBL" id="KXZ41873.1"/>
    </source>
</evidence>
<protein>
    <recommendedName>
        <fullName evidence="4">Ankyrin repeat domain-containing protein</fullName>
    </recommendedName>
</protein>
<evidence type="ECO:0000313" key="3">
    <source>
        <dbReference type="Proteomes" id="UP000075714"/>
    </source>
</evidence>
<evidence type="ECO:0008006" key="4">
    <source>
        <dbReference type="Google" id="ProtNLM"/>
    </source>
</evidence>
<dbReference type="EMBL" id="LSYV01000255">
    <property type="protein sequence ID" value="KXZ41873.1"/>
    <property type="molecule type" value="Genomic_DNA"/>
</dbReference>
<dbReference type="GO" id="GO:0016020">
    <property type="term" value="C:membrane"/>
    <property type="evidence" value="ECO:0007669"/>
    <property type="project" value="TreeGrafter"/>
</dbReference>
<dbReference type="GO" id="GO:0071944">
    <property type="term" value="C:cell periphery"/>
    <property type="evidence" value="ECO:0007669"/>
    <property type="project" value="TreeGrafter"/>
</dbReference>
<comment type="caution">
    <text evidence="2">The sequence shown here is derived from an EMBL/GenBank/DDBJ whole genome shotgun (WGS) entry which is preliminary data.</text>
</comment>
<name>A0A150FW79_GONPE</name>
<dbReference type="GO" id="GO:0030149">
    <property type="term" value="P:sphingolipid catabolic process"/>
    <property type="evidence" value="ECO:0007669"/>
    <property type="project" value="TreeGrafter"/>
</dbReference>
<keyword evidence="3" id="KW-1185">Reference proteome</keyword>
<feature type="region of interest" description="Disordered" evidence="1">
    <location>
        <begin position="318"/>
        <end position="343"/>
    </location>
</feature>
<sequence>MRVDAAAHALRGGRSDLADMLLAPLPEELPDGIAANITRLLAAAAEGCDLATLQRRVAMGRLEADAKAEALAAAAGSPMTDWAAKVEWLEAQGATPTALAAERAAALPSDADALARLAWLQGRSYPIATGAVLAALRVGSAAALRVYGAHGAQCAARGGHLHVLAWLLETLGAEEVWLSAGLFTAAAESGSVALLAWLRQRGCEWGPGALAGAAGSGCEAALDWLVEQGCPSPRRPSPPPRAHGDLATVGALRRLGVRWGTFGDECWAALPETAPLPALRWLLEAGCPVEPDVLRSFVAKCDQRGTQEAVEVMALLDSGERTQVGLAEEEEEEREERGEGEQE</sequence>
<organism evidence="2 3">
    <name type="scientific">Gonium pectorale</name>
    <name type="common">Green alga</name>
    <dbReference type="NCBI Taxonomy" id="33097"/>
    <lineage>
        <taxon>Eukaryota</taxon>
        <taxon>Viridiplantae</taxon>
        <taxon>Chlorophyta</taxon>
        <taxon>core chlorophytes</taxon>
        <taxon>Chlorophyceae</taxon>
        <taxon>CS clade</taxon>
        <taxon>Chlamydomonadales</taxon>
        <taxon>Volvocaceae</taxon>
        <taxon>Gonium</taxon>
    </lineage>
</organism>
<dbReference type="PANTHER" id="PTHR12393">
    <property type="entry name" value="SPHINGOMYELIN PHOSPHODIESTERASE RELATED"/>
    <property type="match status" value="1"/>
</dbReference>
<accession>A0A150FW79</accession>
<proteinExistence type="predicted"/>
<reference evidence="3" key="1">
    <citation type="journal article" date="2016" name="Nat. Commun.">
        <title>The Gonium pectorale genome demonstrates co-option of cell cycle regulation during the evolution of multicellularity.</title>
        <authorList>
            <person name="Hanschen E.R."/>
            <person name="Marriage T.N."/>
            <person name="Ferris P.J."/>
            <person name="Hamaji T."/>
            <person name="Toyoda A."/>
            <person name="Fujiyama A."/>
            <person name="Neme R."/>
            <person name="Noguchi H."/>
            <person name="Minakuchi Y."/>
            <person name="Suzuki M."/>
            <person name="Kawai-Toyooka H."/>
            <person name="Smith D.R."/>
            <person name="Sparks H."/>
            <person name="Anderson J."/>
            <person name="Bakaric R."/>
            <person name="Luria V."/>
            <person name="Karger A."/>
            <person name="Kirschner M.W."/>
            <person name="Durand P.M."/>
            <person name="Michod R.E."/>
            <person name="Nozaki H."/>
            <person name="Olson B.J."/>
        </authorList>
    </citation>
    <scope>NUCLEOTIDE SEQUENCE [LARGE SCALE GENOMIC DNA]</scope>
    <source>
        <strain evidence="3">NIES-2863</strain>
    </source>
</reference>
<dbReference type="PANTHER" id="PTHR12393:SF6">
    <property type="entry name" value="SPHINGOMYELIN PHOSPHODIESTERASE 2"/>
    <property type="match status" value="1"/>
</dbReference>
<gene>
    <name evidence="2" type="ORF">GPECTOR_256g648</name>
</gene>
<dbReference type="Proteomes" id="UP000075714">
    <property type="component" value="Unassembled WGS sequence"/>
</dbReference>
<dbReference type="GO" id="GO:0046513">
    <property type="term" value="P:ceramide biosynthetic process"/>
    <property type="evidence" value="ECO:0007669"/>
    <property type="project" value="TreeGrafter"/>
</dbReference>
<dbReference type="GO" id="GO:0005783">
    <property type="term" value="C:endoplasmic reticulum"/>
    <property type="evidence" value="ECO:0007669"/>
    <property type="project" value="TreeGrafter"/>
</dbReference>
<dbReference type="AlphaFoldDB" id="A0A150FW79"/>
<evidence type="ECO:0000256" key="1">
    <source>
        <dbReference type="SAM" id="MobiDB-lite"/>
    </source>
</evidence>
<dbReference type="GO" id="GO:0004620">
    <property type="term" value="F:phospholipase activity"/>
    <property type="evidence" value="ECO:0007669"/>
    <property type="project" value="TreeGrafter"/>
</dbReference>